<dbReference type="EMBL" id="QVMU01000001">
    <property type="protein sequence ID" value="RJX75129.1"/>
    <property type="molecule type" value="Genomic_DNA"/>
</dbReference>
<evidence type="ECO:0000256" key="2">
    <source>
        <dbReference type="SAM" id="SignalP"/>
    </source>
</evidence>
<comment type="caution">
    <text evidence="3">The sequence shown here is derived from an EMBL/GenBank/DDBJ whole genome shotgun (WGS) entry which is preliminary data.</text>
</comment>
<evidence type="ECO:0000256" key="1">
    <source>
        <dbReference type="ARBA" id="ARBA00022729"/>
    </source>
</evidence>
<feature type="chain" id="PRO_5017261485" evidence="2">
    <location>
        <begin position="20"/>
        <end position="226"/>
    </location>
</feature>
<gene>
    <name evidence="3" type="ORF">DZ860_00115</name>
</gene>
<evidence type="ECO:0000313" key="3">
    <source>
        <dbReference type="EMBL" id="RJX75129.1"/>
    </source>
</evidence>
<evidence type="ECO:0000313" key="4">
    <source>
        <dbReference type="Proteomes" id="UP000273252"/>
    </source>
</evidence>
<dbReference type="InterPro" id="IPR053713">
    <property type="entry name" value="Bact_OM_Channel_sf"/>
</dbReference>
<protein>
    <submittedName>
        <fullName evidence="3">Porin</fullName>
    </submittedName>
</protein>
<reference evidence="3 4" key="1">
    <citation type="submission" date="2018-08" db="EMBL/GenBank/DDBJ databases">
        <title>Vibrio isolated from the Eastern China Marginal Seas.</title>
        <authorList>
            <person name="Li Y."/>
        </authorList>
    </citation>
    <scope>NUCLEOTIDE SEQUENCE [LARGE SCALE GENOMIC DNA]</scope>
    <source>
        <strain evidence="3 4">BEI233</strain>
    </source>
</reference>
<dbReference type="RefSeq" id="WP_120028885.1">
    <property type="nucleotide sequence ID" value="NZ_QVMU01000001.1"/>
</dbReference>
<dbReference type="OrthoDB" id="6213538at2"/>
<name>A0A3A6R2P7_9VIBR</name>
<dbReference type="Gene3D" id="2.40.160.40">
    <property type="entry name" value="monomeric porin ompg"/>
    <property type="match status" value="1"/>
</dbReference>
<keyword evidence="1 2" id="KW-0732">Signal</keyword>
<dbReference type="AlphaFoldDB" id="A0A3A6R2P7"/>
<proteinExistence type="predicted"/>
<keyword evidence="4" id="KW-1185">Reference proteome</keyword>
<organism evidence="3 4">
    <name type="scientific">Vibrio sinensis</name>
    <dbReference type="NCBI Taxonomy" id="2302434"/>
    <lineage>
        <taxon>Bacteria</taxon>
        <taxon>Pseudomonadati</taxon>
        <taxon>Pseudomonadota</taxon>
        <taxon>Gammaproteobacteria</taxon>
        <taxon>Vibrionales</taxon>
        <taxon>Vibrionaceae</taxon>
        <taxon>Vibrio</taxon>
    </lineage>
</organism>
<sequence length="226" mass="25336">MKSSLLIGALLLTPFAASATSYVTGNIQFHNNKTVTSDETSKIEAGHVFKNSIGNMTAFVEFSSIPIGGYSSEEGKANDPYITLGLEQSYAVTNKLWVALGYHHLLQAGETVQLRPLLKFGYNFENGFAFSNRTRFHIDETDADKGMFQVRYDNKISYSFKDIPVRVHYNNVYHVNDEGDNPMDHEVRIQWTRDGVQPYFENRSQGHGVSGKKVNNALVFGASYAF</sequence>
<dbReference type="Proteomes" id="UP000273252">
    <property type="component" value="Unassembled WGS sequence"/>
</dbReference>
<accession>A0A3A6R2P7</accession>
<feature type="signal peptide" evidence="2">
    <location>
        <begin position="1"/>
        <end position="19"/>
    </location>
</feature>